<accession>A0ABR2T2Z2</accession>
<comment type="caution">
    <text evidence="8">The sequence shown here is derived from an EMBL/GenBank/DDBJ whole genome shotgun (WGS) entry which is preliminary data.</text>
</comment>
<keyword evidence="5 7" id="KW-0472">Membrane</keyword>
<reference evidence="8 9" key="1">
    <citation type="journal article" date="2024" name="G3 (Bethesda)">
        <title>Genome assembly of Hibiscus sabdariffa L. provides insights into metabolisms of medicinal natural products.</title>
        <authorList>
            <person name="Kim T."/>
        </authorList>
    </citation>
    <scope>NUCLEOTIDE SEQUENCE [LARGE SCALE GENOMIC DNA]</scope>
    <source>
        <strain evidence="8">TK-2024</strain>
        <tissue evidence="8">Old leaves</tissue>
    </source>
</reference>
<name>A0ABR2T2Z2_9ROSI</name>
<organism evidence="8 9">
    <name type="scientific">Hibiscus sabdariffa</name>
    <name type="common">roselle</name>
    <dbReference type="NCBI Taxonomy" id="183260"/>
    <lineage>
        <taxon>Eukaryota</taxon>
        <taxon>Viridiplantae</taxon>
        <taxon>Streptophyta</taxon>
        <taxon>Embryophyta</taxon>
        <taxon>Tracheophyta</taxon>
        <taxon>Spermatophyta</taxon>
        <taxon>Magnoliopsida</taxon>
        <taxon>eudicotyledons</taxon>
        <taxon>Gunneridae</taxon>
        <taxon>Pentapetalae</taxon>
        <taxon>rosids</taxon>
        <taxon>malvids</taxon>
        <taxon>Malvales</taxon>
        <taxon>Malvaceae</taxon>
        <taxon>Malvoideae</taxon>
        <taxon>Hibiscus</taxon>
    </lineage>
</organism>
<evidence type="ECO:0000256" key="3">
    <source>
        <dbReference type="ARBA" id="ARBA00022729"/>
    </source>
</evidence>
<evidence type="ECO:0000256" key="7">
    <source>
        <dbReference type="SAM" id="Phobius"/>
    </source>
</evidence>
<dbReference type="InterPro" id="IPR009606">
    <property type="entry name" value="DEAL/Modifying_wall_lignin1/2"/>
</dbReference>
<keyword evidence="4 7" id="KW-1133">Transmembrane helix</keyword>
<sequence>MDKKSIIVVLLGIISVITGFAAEFTRVKASRVDVDDNGRCWYPSSPALYFGIASAATLSMAKIIINLATDLFCCKARAAQSHISSNRTQPLCLYFVFSITYIIGMGLLITGVRLNERHAEYAVVRNGYYYCYVIRSGVFAGGAVMAAISCIVGVIYYRILNSKGKDAGNEGGIAMAQPQFPVENPDFVNMKRQLS</sequence>
<evidence type="ECO:0000256" key="6">
    <source>
        <dbReference type="ARBA" id="ARBA00029467"/>
    </source>
</evidence>
<evidence type="ECO:0000256" key="2">
    <source>
        <dbReference type="ARBA" id="ARBA00022692"/>
    </source>
</evidence>
<feature type="transmembrane region" description="Helical" evidence="7">
    <location>
        <begin position="90"/>
        <end position="112"/>
    </location>
</feature>
<dbReference type="PANTHER" id="PTHR31769">
    <property type="entry name" value="OS07G0462200 PROTEIN-RELATED"/>
    <property type="match status" value="1"/>
</dbReference>
<keyword evidence="9" id="KW-1185">Reference proteome</keyword>
<evidence type="ECO:0000256" key="1">
    <source>
        <dbReference type="ARBA" id="ARBA00004127"/>
    </source>
</evidence>
<evidence type="ECO:0000313" key="8">
    <source>
        <dbReference type="EMBL" id="KAK9031861.1"/>
    </source>
</evidence>
<evidence type="ECO:0000256" key="5">
    <source>
        <dbReference type="ARBA" id="ARBA00023136"/>
    </source>
</evidence>
<comment type="similarity">
    <text evidence="6">Belongs to the DESIGUAL family.</text>
</comment>
<dbReference type="EMBL" id="JBBPBN010000009">
    <property type="protein sequence ID" value="KAK9031861.1"/>
    <property type="molecule type" value="Genomic_DNA"/>
</dbReference>
<dbReference type="Pfam" id="PF06749">
    <property type="entry name" value="DUF1218"/>
    <property type="match status" value="1"/>
</dbReference>
<evidence type="ECO:0000313" key="9">
    <source>
        <dbReference type="Proteomes" id="UP001396334"/>
    </source>
</evidence>
<gene>
    <name evidence="8" type="ORF">V6N11_056147</name>
</gene>
<feature type="transmembrane region" description="Helical" evidence="7">
    <location>
        <begin position="47"/>
        <end position="69"/>
    </location>
</feature>
<feature type="transmembrane region" description="Helical" evidence="7">
    <location>
        <begin position="132"/>
        <end position="157"/>
    </location>
</feature>
<comment type="subcellular location">
    <subcellularLocation>
        <location evidence="1">Endomembrane system</location>
        <topology evidence="1">Multi-pass membrane protein</topology>
    </subcellularLocation>
</comment>
<keyword evidence="3" id="KW-0732">Signal</keyword>
<dbReference type="InterPro" id="IPR052222">
    <property type="entry name" value="DESIGUAL"/>
</dbReference>
<keyword evidence="2 7" id="KW-0812">Transmembrane</keyword>
<protein>
    <submittedName>
        <fullName evidence="8">Uncharacterized protein</fullName>
    </submittedName>
</protein>
<proteinExistence type="inferred from homology"/>
<dbReference type="Proteomes" id="UP001396334">
    <property type="component" value="Unassembled WGS sequence"/>
</dbReference>
<evidence type="ECO:0000256" key="4">
    <source>
        <dbReference type="ARBA" id="ARBA00022989"/>
    </source>
</evidence>